<comment type="caution">
    <text evidence="1">The sequence shown here is derived from an EMBL/GenBank/DDBJ whole genome shotgun (WGS) entry which is preliminary data.</text>
</comment>
<name>X0Z9U4_9ZZZZ</name>
<reference evidence="1" key="1">
    <citation type="journal article" date="2014" name="Front. Microbiol.">
        <title>High frequency of phylogenetically diverse reductive dehalogenase-homologous genes in deep subseafloor sedimentary metagenomes.</title>
        <authorList>
            <person name="Kawai M."/>
            <person name="Futagami T."/>
            <person name="Toyoda A."/>
            <person name="Takaki Y."/>
            <person name="Nishi S."/>
            <person name="Hori S."/>
            <person name="Arai W."/>
            <person name="Tsubouchi T."/>
            <person name="Morono Y."/>
            <person name="Uchiyama I."/>
            <person name="Ito T."/>
            <person name="Fujiyama A."/>
            <person name="Inagaki F."/>
            <person name="Takami H."/>
        </authorList>
    </citation>
    <scope>NUCLEOTIDE SEQUENCE</scope>
    <source>
        <strain evidence="1">Expedition CK06-06</strain>
    </source>
</reference>
<sequence length="124" mass="14275">QELEDALHMAHTARYHWSKVGTTINAVRAEYMLARIYAHMKRAEPSLFHANRGFELAKEAEKTDENWKDWDMPFIYEALARAHSVAGNKSECKKYKDLAQKDTDAIEGEEDKKICQGELDKVSC</sequence>
<feature type="non-terminal residue" evidence="1">
    <location>
        <position position="1"/>
    </location>
</feature>
<dbReference type="AlphaFoldDB" id="X0Z9U4"/>
<proteinExistence type="predicted"/>
<evidence type="ECO:0000313" key="1">
    <source>
        <dbReference type="EMBL" id="GAG55077.1"/>
    </source>
</evidence>
<dbReference type="EMBL" id="BART01008551">
    <property type="protein sequence ID" value="GAG55077.1"/>
    <property type="molecule type" value="Genomic_DNA"/>
</dbReference>
<dbReference type="InterPro" id="IPR011990">
    <property type="entry name" value="TPR-like_helical_dom_sf"/>
</dbReference>
<dbReference type="SUPFAM" id="SSF48452">
    <property type="entry name" value="TPR-like"/>
    <property type="match status" value="1"/>
</dbReference>
<organism evidence="1">
    <name type="scientific">marine sediment metagenome</name>
    <dbReference type="NCBI Taxonomy" id="412755"/>
    <lineage>
        <taxon>unclassified sequences</taxon>
        <taxon>metagenomes</taxon>
        <taxon>ecological metagenomes</taxon>
    </lineage>
</organism>
<gene>
    <name evidence="1" type="ORF">S01H4_19211</name>
</gene>
<accession>X0Z9U4</accession>
<protein>
    <submittedName>
        <fullName evidence="1">Uncharacterized protein</fullName>
    </submittedName>
</protein>